<protein>
    <submittedName>
        <fullName evidence="2">Uncharacterized protein</fullName>
    </submittedName>
</protein>
<feature type="region of interest" description="Disordered" evidence="1">
    <location>
        <begin position="1"/>
        <end position="27"/>
    </location>
</feature>
<name>A0A8J4U0N3_CLAMG</name>
<keyword evidence="3" id="KW-1185">Reference proteome</keyword>
<evidence type="ECO:0000256" key="1">
    <source>
        <dbReference type="SAM" id="MobiDB-lite"/>
    </source>
</evidence>
<evidence type="ECO:0000313" key="2">
    <source>
        <dbReference type="EMBL" id="KAF5907796.1"/>
    </source>
</evidence>
<dbReference type="Proteomes" id="UP000727407">
    <property type="component" value="Unassembled WGS sequence"/>
</dbReference>
<reference evidence="2" key="1">
    <citation type="submission" date="2020-07" db="EMBL/GenBank/DDBJ databases">
        <title>Clarias magur genome sequencing, assembly and annotation.</title>
        <authorList>
            <person name="Kushwaha B."/>
            <person name="Kumar R."/>
            <person name="Das P."/>
            <person name="Joshi C.G."/>
            <person name="Kumar D."/>
            <person name="Nagpure N.S."/>
            <person name="Pandey M."/>
            <person name="Agarwal S."/>
            <person name="Srivastava S."/>
            <person name="Singh M."/>
            <person name="Sahoo L."/>
            <person name="Jayasankar P."/>
            <person name="Meher P.K."/>
            <person name="Koringa P.G."/>
            <person name="Iquebal M.A."/>
            <person name="Das S.P."/>
            <person name="Bit A."/>
            <person name="Patnaik S."/>
            <person name="Patel N."/>
            <person name="Shah T.M."/>
            <person name="Hinsu A."/>
            <person name="Jena J.K."/>
        </authorList>
    </citation>
    <scope>NUCLEOTIDE SEQUENCE</scope>
    <source>
        <strain evidence="2">CIFAMagur01</strain>
        <tissue evidence="2">Testis</tissue>
    </source>
</reference>
<organism evidence="2 3">
    <name type="scientific">Clarias magur</name>
    <name type="common">Asian catfish</name>
    <name type="synonym">Macropteronotus magur</name>
    <dbReference type="NCBI Taxonomy" id="1594786"/>
    <lineage>
        <taxon>Eukaryota</taxon>
        <taxon>Metazoa</taxon>
        <taxon>Chordata</taxon>
        <taxon>Craniata</taxon>
        <taxon>Vertebrata</taxon>
        <taxon>Euteleostomi</taxon>
        <taxon>Actinopterygii</taxon>
        <taxon>Neopterygii</taxon>
        <taxon>Teleostei</taxon>
        <taxon>Ostariophysi</taxon>
        <taxon>Siluriformes</taxon>
        <taxon>Clariidae</taxon>
        <taxon>Clarias</taxon>
    </lineage>
</organism>
<feature type="non-terminal residue" evidence="2">
    <location>
        <position position="1"/>
    </location>
</feature>
<comment type="caution">
    <text evidence="2">The sequence shown here is derived from an EMBL/GenBank/DDBJ whole genome shotgun (WGS) entry which is preliminary data.</text>
</comment>
<proteinExistence type="predicted"/>
<accession>A0A8J4U0N3</accession>
<feature type="compositionally biased region" description="Polar residues" evidence="1">
    <location>
        <begin position="1"/>
        <end position="10"/>
    </location>
</feature>
<dbReference type="EMBL" id="QNUK01000018">
    <property type="protein sequence ID" value="KAF5907796.1"/>
    <property type="molecule type" value="Genomic_DNA"/>
</dbReference>
<gene>
    <name evidence="2" type="ORF">DAT39_002423</name>
</gene>
<feature type="non-terminal residue" evidence="2">
    <location>
        <position position="86"/>
    </location>
</feature>
<evidence type="ECO:0000313" key="3">
    <source>
        <dbReference type="Proteomes" id="UP000727407"/>
    </source>
</evidence>
<dbReference type="AlphaFoldDB" id="A0A8J4U0N3"/>
<sequence length="86" mass="9435">HLRRGPTSSEPQRRPPPEAAGSVSVESPAVRTTQCYIGRPAWRTTQRCIQCSAYSAASAARPTLIWRCLISQVHREDPVLPLPPGC</sequence>